<dbReference type="SUPFAM" id="SSF52540">
    <property type="entry name" value="P-loop containing nucleoside triphosphate hydrolases"/>
    <property type="match status" value="1"/>
</dbReference>
<organism evidence="12 13">
    <name type="scientific">Triplophysa tibetana</name>
    <dbReference type="NCBI Taxonomy" id="1572043"/>
    <lineage>
        <taxon>Eukaryota</taxon>
        <taxon>Metazoa</taxon>
        <taxon>Chordata</taxon>
        <taxon>Craniata</taxon>
        <taxon>Vertebrata</taxon>
        <taxon>Euteleostomi</taxon>
        <taxon>Actinopterygii</taxon>
        <taxon>Neopterygii</taxon>
        <taxon>Teleostei</taxon>
        <taxon>Ostariophysi</taxon>
        <taxon>Cypriniformes</taxon>
        <taxon>Nemacheilidae</taxon>
        <taxon>Triplophysa</taxon>
    </lineage>
</organism>
<dbReference type="CDD" id="cd08330">
    <property type="entry name" value="CARD_ASC_NALP1"/>
    <property type="match status" value="1"/>
</dbReference>
<dbReference type="GO" id="GO:0006954">
    <property type="term" value="P:inflammatory response"/>
    <property type="evidence" value="ECO:0007669"/>
    <property type="project" value="UniProtKB-KW"/>
</dbReference>
<feature type="compositionally biased region" description="Low complexity" evidence="8">
    <location>
        <begin position="94"/>
        <end position="104"/>
    </location>
</feature>
<dbReference type="InterPro" id="IPR025307">
    <property type="entry name" value="FIIND_dom"/>
</dbReference>
<dbReference type="EMBL" id="SOYY01000007">
    <property type="protein sequence ID" value="KAA0718723.1"/>
    <property type="molecule type" value="Genomic_DNA"/>
</dbReference>
<dbReference type="InterPro" id="IPR027417">
    <property type="entry name" value="P-loop_NTPase"/>
</dbReference>
<dbReference type="PROSITE" id="PS50209">
    <property type="entry name" value="CARD"/>
    <property type="match status" value="1"/>
</dbReference>
<dbReference type="PANTHER" id="PTHR45690">
    <property type="entry name" value="NACHT, LRR AND PYD DOMAINS-CONTAINING PROTEIN 12"/>
    <property type="match status" value="1"/>
</dbReference>
<dbReference type="InterPro" id="IPR001315">
    <property type="entry name" value="CARD"/>
</dbReference>
<comment type="subcellular location">
    <subcellularLocation>
        <location evidence="1">Cytoplasm</location>
        <location evidence="1">Cytosol</location>
    </subcellularLocation>
</comment>
<dbReference type="Gene3D" id="3.40.50.300">
    <property type="entry name" value="P-loop containing nucleotide triphosphate hydrolases"/>
    <property type="match status" value="1"/>
</dbReference>
<dbReference type="InterPro" id="IPR050637">
    <property type="entry name" value="NLRP_innate_immun_reg"/>
</dbReference>
<dbReference type="InterPro" id="IPR007111">
    <property type="entry name" value="NACHT_NTPase"/>
</dbReference>
<dbReference type="InterPro" id="IPR011029">
    <property type="entry name" value="DEATH-like_dom_sf"/>
</dbReference>
<keyword evidence="6" id="KW-0391">Immunity</keyword>
<evidence type="ECO:0000256" key="2">
    <source>
        <dbReference type="ARBA" id="ARBA00022490"/>
    </source>
</evidence>
<dbReference type="Pfam" id="PF05729">
    <property type="entry name" value="NACHT"/>
    <property type="match status" value="1"/>
</dbReference>
<dbReference type="Pfam" id="PF13553">
    <property type="entry name" value="FIIND"/>
    <property type="match status" value="1"/>
</dbReference>
<name>A0A5A9P9Y9_9TELE</name>
<dbReference type="PROSITE" id="PS50837">
    <property type="entry name" value="NACHT"/>
    <property type="match status" value="1"/>
</dbReference>
<dbReference type="Proteomes" id="UP000324632">
    <property type="component" value="Chromosome 7"/>
</dbReference>
<dbReference type="GO" id="GO:0061702">
    <property type="term" value="C:canonical inflammasome complex"/>
    <property type="evidence" value="ECO:0007669"/>
    <property type="project" value="UniProtKB-SubCell"/>
</dbReference>
<feature type="domain" description="FIIND" evidence="11">
    <location>
        <begin position="774"/>
        <end position="877"/>
    </location>
</feature>
<dbReference type="SUPFAM" id="SSF47986">
    <property type="entry name" value="DEATH domain"/>
    <property type="match status" value="1"/>
</dbReference>
<dbReference type="Pfam" id="PF17776">
    <property type="entry name" value="NLRC4_HD2"/>
    <property type="match status" value="1"/>
</dbReference>
<evidence type="ECO:0000256" key="1">
    <source>
        <dbReference type="ARBA" id="ARBA00004514"/>
    </source>
</evidence>
<dbReference type="Pfam" id="PF00619">
    <property type="entry name" value="CARD"/>
    <property type="match status" value="1"/>
</dbReference>
<dbReference type="Gene3D" id="1.10.533.10">
    <property type="entry name" value="Death Domain, Fas"/>
    <property type="match status" value="1"/>
</dbReference>
<evidence type="ECO:0000259" key="11">
    <source>
        <dbReference type="PROSITE" id="PS51830"/>
    </source>
</evidence>
<keyword evidence="2" id="KW-0963">Cytoplasm</keyword>
<proteinExistence type="predicted"/>
<keyword evidence="5" id="KW-0832">Ubl conjugation</keyword>
<dbReference type="GO" id="GO:0042981">
    <property type="term" value="P:regulation of apoptotic process"/>
    <property type="evidence" value="ECO:0007669"/>
    <property type="project" value="InterPro"/>
</dbReference>
<keyword evidence="4" id="KW-0677">Repeat</keyword>
<evidence type="ECO:0000313" key="13">
    <source>
        <dbReference type="Proteomes" id="UP000324632"/>
    </source>
</evidence>
<evidence type="ECO:0000259" key="9">
    <source>
        <dbReference type="PROSITE" id="PS50209"/>
    </source>
</evidence>
<evidence type="ECO:0000256" key="6">
    <source>
        <dbReference type="ARBA" id="ARBA00022859"/>
    </source>
</evidence>
<evidence type="ECO:0000259" key="10">
    <source>
        <dbReference type="PROSITE" id="PS50837"/>
    </source>
</evidence>
<keyword evidence="13" id="KW-1185">Reference proteome</keyword>
<feature type="domain" description="CARD" evidence="9">
    <location>
        <begin position="873"/>
        <end position="955"/>
    </location>
</feature>
<accession>A0A5A9P9Y9</accession>
<dbReference type="InterPro" id="IPR033516">
    <property type="entry name" value="CARD8/ASC/NALP1_CARD"/>
</dbReference>
<dbReference type="PANTHER" id="PTHR45690:SF19">
    <property type="entry name" value="NACHT, LRR AND PYD DOMAINS-CONTAINING PROTEIN 3"/>
    <property type="match status" value="1"/>
</dbReference>
<dbReference type="InterPro" id="IPR041267">
    <property type="entry name" value="NLRP_HD2"/>
</dbReference>
<evidence type="ECO:0000256" key="4">
    <source>
        <dbReference type="ARBA" id="ARBA00022737"/>
    </source>
</evidence>
<feature type="domain" description="NACHT" evidence="10">
    <location>
        <begin position="209"/>
        <end position="339"/>
    </location>
</feature>
<dbReference type="AlphaFoldDB" id="A0A5A9P9Y9"/>
<dbReference type="GO" id="GO:0045087">
    <property type="term" value="P:innate immune response"/>
    <property type="evidence" value="ECO:0007669"/>
    <property type="project" value="UniProtKB-KW"/>
</dbReference>
<evidence type="ECO:0000256" key="3">
    <source>
        <dbReference type="ARBA" id="ARBA00022588"/>
    </source>
</evidence>
<evidence type="ECO:0000256" key="8">
    <source>
        <dbReference type="SAM" id="MobiDB-lite"/>
    </source>
</evidence>
<sequence length="955" mass="110161">MTDPYEHISKTPLKSGSEFPGPEELQGAGRQKHELYPVAQQEGFSRVVQQAQGAGRQKHELYPVTQFYDTRNIEYEAFSRMVQEGPGPDTEEMSWSSTPSVSRRVSRIVAQGPGPDTEEMSWSSMLSNKTFCEFHEHCLTQRYLHQKTERTEAVDRYKMSIKQKYIQDEDQSLAKLYTEPVIVQKMRNGGFKNVHVDELFEPKSPFHEPIVILQGNSGSGKSYIAQKILLDWASGERYHKFDLVFYLRCEELVCVNEEMSLFELLSWSCSLTSDQISQMLEYSSSKVLFLVDGFVEFRFLRHDFYRLHPSAKVPPEVLVSALLRGYILPRSTLMITTRTKVPQGTLLKTQQPFTKIMGFSEKKIEEYFQKFFQDEDLFRKAYSSVKASETLFTACSSPLICWIVCTVIRERFKDGSDVTSGLETTTSIYVDLVSTVLEQHCQGLSESVPILLKSLGQLAERGVMEQQVLFDERTVKVTVQDPLHNPFLNKFLLEKRIQLEAKFRFMHLSFQEFFTALYYVLLDEDESQKKVRELLHAVERGWALSCWSVADSEIRSSKQLQPVILFLWGFYKNKSINSFFEKHNVIVPVNIETQLKEWIHQCSQRYQHENMLFILHCLHELHDKSFTGKVLEGLILIDLSNIPLNCTDCSVLRFCLQCCQHIKNLRLKITSDNLKILQPALCSCEELCMKVCKKGSQNYSEIIASAKDGDLTLSVRCSKSKRKSPLLLSQLTLTCSHTETQILEKLQLLPRWRMSMFIERDKKSLTEEGLKTGKREKKVFTPNLTDDESKGENTHRFVSPHAGQFKCSLTNLVFVMEGKGEMLYKMVPWDPCRLDALIQMEPAGPLYDINCSKGSVSQLHLPHCEILTESVYVDKHRPQLIQKVTSVMEIADCFMSQGMIRDEMYNRVNTAETRQKKMRIFFDVLESGGTRVKAEFWKLLKEKEPHLVDELESGH</sequence>
<evidence type="ECO:0000256" key="5">
    <source>
        <dbReference type="ARBA" id="ARBA00022843"/>
    </source>
</evidence>
<protein>
    <submittedName>
        <fullName evidence="12">NACHT, LRR and PYD domains-containing protein 3</fullName>
    </submittedName>
</protein>
<gene>
    <name evidence="12" type="ORF">E1301_Tti014643</name>
</gene>
<comment type="caution">
    <text evidence="12">The sequence shown here is derived from an EMBL/GenBank/DDBJ whole genome shotgun (WGS) entry which is preliminary data.</text>
</comment>
<dbReference type="PROSITE" id="PS51830">
    <property type="entry name" value="FIIND"/>
    <property type="match status" value="1"/>
</dbReference>
<keyword evidence="3" id="KW-0399">Innate immunity</keyword>
<evidence type="ECO:0000313" key="12">
    <source>
        <dbReference type="EMBL" id="KAA0718723.1"/>
    </source>
</evidence>
<evidence type="ECO:0000256" key="7">
    <source>
        <dbReference type="ARBA" id="ARBA00023198"/>
    </source>
</evidence>
<dbReference type="FunFam" id="1.10.533.10:FF:000013">
    <property type="entry name" value="Apoptosis-associated speck-like protein containing a CARD"/>
    <property type="match status" value="1"/>
</dbReference>
<feature type="region of interest" description="Disordered" evidence="8">
    <location>
        <begin position="84"/>
        <end position="104"/>
    </location>
</feature>
<feature type="region of interest" description="Disordered" evidence="8">
    <location>
        <begin position="1"/>
        <end position="32"/>
    </location>
</feature>
<keyword evidence="7" id="KW-0395">Inflammatory response</keyword>
<reference evidence="12 13" key="1">
    <citation type="journal article" date="2019" name="Mol. Ecol. Resour.">
        <title>Chromosome-level genome assembly of Triplophysa tibetana, a fish adapted to the harsh high-altitude environment of the Tibetan Plateau.</title>
        <authorList>
            <person name="Yang X."/>
            <person name="Liu H."/>
            <person name="Ma Z."/>
            <person name="Zou Y."/>
            <person name="Zou M."/>
            <person name="Mao Y."/>
            <person name="Li X."/>
            <person name="Wang H."/>
            <person name="Chen T."/>
            <person name="Wang W."/>
            <person name="Yang R."/>
        </authorList>
    </citation>
    <scope>NUCLEOTIDE SEQUENCE [LARGE SCALE GENOMIC DNA]</scope>
    <source>
        <strain evidence="12">TTIB1903HZAU</strain>
        <tissue evidence="12">Muscle</tissue>
    </source>
</reference>